<dbReference type="AlphaFoldDB" id="A0A0S4JNW0"/>
<evidence type="ECO:0000313" key="4">
    <source>
        <dbReference type="Proteomes" id="UP000051952"/>
    </source>
</evidence>
<accession>A0A0S4JNW0</accession>
<keyword evidence="1" id="KW-0175">Coiled coil</keyword>
<proteinExistence type="predicted"/>
<keyword evidence="4" id="KW-1185">Reference proteome</keyword>
<feature type="coiled-coil region" evidence="1">
    <location>
        <begin position="608"/>
        <end position="642"/>
    </location>
</feature>
<gene>
    <name evidence="3" type="ORF">BSAL_34410</name>
</gene>
<feature type="coiled-coil region" evidence="1">
    <location>
        <begin position="419"/>
        <end position="545"/>
    </location>
</feature>
<protein>
    <submittedName>
        <fullName evidence="3">Uncharacterized protein</fullName>
    </submittedName>
</protein>
<dbReference type="Proteomes" id="UP000051952">
    <property type="component" value="Unassembled WGS sequence"/>
</dbReference>
<feature type="compositionally biased region" description="Polar residues" evidence="2">
    <location>
        <begin position="8"/>
        <end position="51"/>
    </location>
</feature>
<feature type="coiled-coil region" evidence="1">
    <location>
        <begin position="255"/>
        <end position="379"/>
    </location>
</feature>
<feature type="compositionally biased region" description="Low complexity" evidence="2">
    <location>
        <begin position="559"/>
        <end position="570"/>
    </location>
</feature>
<feature type="region of interest" description="Disordered" evidence="2">
    <location>
        <begin position="557"/>
        <end position="598"/>
    </location>
</feature>
<sequence>MAHFFASYSPSQGDRYDTQPTAVARSPSSSSVLGPQPGTLRSSSPPQSMSMFNPSITKLMIGDVVAMLECSLHEATHRTLLHQQTIADLLSERDEALDVLHSKDDECRSMERVLQERIAEATLNLRYEFEERLLSRDRTIDEQLHQISKLELLASHSRAHLRDAAAQIGDAAGCLPSERDQFHRQLAEQSKHFEELLSSERSSNTRQRQHWEEVLEARLLMERDLAQRNVDAERSKEMAERSRTEAASQRLQHTIEERDERIHTLELTIETLKREKLSDQEDSRRTTDSFAQVRRLMEKKLEDVFAQHSEERHNLQLEFDRAMKDQNDLSERMLLEERAQRKRVEEELGLLRSDRSHVLAEHREEMKGLEAKLIATQVALTQSTERLADMEQSSSSMKHSLVSKERDIAEKCSRWEEMAVKATHDRSEAQLRVAELEQQVAQLKQDERKSGSLHELEQKLELVQERHRSQVNELEKRHAAALDEIRRSLTTESTKHASKAELQVRDALSRAQQFERALTQAFAERDAAQLESSSTKRQLRDLQAAFDALKVSKDGVKNSVVPSRSRVVSSQTQTDASSHEPQNRHHRGNTTSTFDDEDEESFTLREQLMRMNQTVWALQSKLQQSEEDIGFLEETINRMRTEGGGGGVDLGSMTPPYAQQSQRRAPPVVVEVAHDSDAPPLRVRAVRTVGATAGGAAASDGPSPLRDDERSEAHALFTYFRR</sequence>
<name>A0A0S4JNW0_BODSA</name>
<evidence type="ECO:0000256" key="1">
    <source>
        <dbReference type="SAM" id="Coils"/>
    </source>
</evidence>
<evidence type="ECO:0000256" key="2">
    <source>
        <dbReference type="SAM" id="MobiDB-lite"/>
    </source>
</evidence>
<reference evidence="4" key="1">
    <citation type="submission" date="2015-09" db="EMBL/GenBank/DDBJ databases">
        <authorList>
            <consortium name="Pathogen Informatics"/>
        </authorList>
    </citation>
    <scope>NUCLEOTIDE SEQUENCE [LARGE SCALE GENOMIC DNA]</scope>
    <source>
        <strain evidence="4">Lake Konstanz</strain>
    </source>
</reference>
<feature type="region of interest" description="Disordered" evidence="2">
    <location>
        <begin position="1"/>
        <end position="51"/>
    </location>
</feature>
<evidence type="ECO:0000313" key="3">
    <source>
        <dbReference type="EMBL" id="CUG91842.1"/>
    </source>
</evidence>
<feature type="region of interest" description="Disordered" evidence="2">
    <location>
        <begin position="230"/>
        <end position="251"/>
    </location>
</feature>
<dbReference type="VEuPathDB" id="TriTrypDB:BSAL_34410"/>
<feature type="compositionally biased region" description="Basic and acidic residues" evidence="2">
    <location>
        <begin position="230"/>
        <end position="244"/>
    </location>
</feature>
<organism evidence="3 4">
    <name type="scientific">Bodo saltans</name>
    <name type="common">Flagellated protozoan</name>
    <dbReference type="NCBI Taxonomy" id="75058"/>
    <lineage>
        <taxon>Eukaryota</taxon>
        <taxon>Discoba</taxon>
        <taxon>Euglenozoa</taxon>
        <taxon>Kinetoplastea</taxon>
        <taxon>Metakinetoplastina</taxon>
        <taxon>Eubodonida</taxon>
        <taxon>Bodonidae</taxon>
        <taxon>Bodo</taxon>
    </lineage>
</organism>
<dbReference type="EMBL" id="CYKH01001975">
    <property type="protein sequence ID" value="CUG91842.1"/>
    <property type="molecule type" value="Genomic_DNA"/>
</dbReference>